<feature type="transmembrane region" description="Helical" evidence="18">
    <location>
        <begin position="439"/>
        <end position="461"/>
    </location>
</feature>
<dbReference type="SUPFAM" id="SSF51110">
    <property type="entry name" value="alpha-D-mannose-specific plant lectins"/>
    <property type="match status" value="3"/>
</dbReference>
<dbReference type="Pfam" id="PF00954">
    <property type="entry name" value="S_locus_glycop"/>
    <property type="match status" value="1"/>
</dbReference>
<feature type="domain" description="Bulb-type lectin" evidence="20">
    <location>
        <begin position="151"/>
        <end position="275"/>
    </location>
</feature>
<dbReference type="InterPro" id="IPR000858">
    <property type="entry name" value="S_locus_glycoprot_dom"/>
</dbReference>
<dbReference type="PANTHER" id="PTHR47976">
    <property type="entry name" value="G-TYPE LECTIN S-RECEPTOR-LIKE SERINE/THREONINE-PROTEIN KINASE SD2-5"/>
    <property type="match status" value="1"/>
</dbReference>
<dbReference type="GO" id="GO:0016020">
    <property type="term" value="C:membrane"/>
    <property type="evidence" value="ECO:0007669"/>
    <property type="project" value="UniProtKB-SubCell"/>
</dbReference>
<feature type="signal peptide" evidence="19">
    <location>
        <begin position="1"/>
        <end position="24"/>
    </location>
</feature>
<keyword evidence="8 17" id="KW-0418">Kinase</keyword>
<dbReference type="Pfam" id="PF01453">
    <property type="entry name" value="B_lectin"/>
    <property type="match status" value="1"/>
</dbReference>
<dbReference type="PANTHER" id="PTHR47976:SF7">
    <property type="entry name" value="RECEPTOR-LIKE SERINE_THREONINE-PROTEIN KINASE"/>
    <property type="match status" value="1"/>
</dbReference>
<evidence type="ECO:0000256" key="8">
    <source>
        <dbReference type="ARBA" id="ARBA00022777"/>
    </source>
</evidence>
<dbReference type="GO" id="GO:0048544">
    <property type="term" value="P:recognition of pollen"/>
    <property type="evidence" value="ECO:0007669"/>
    <property type="project" value="InterPro"/>
</dbReference>
<evidence type="ECO:0000256" key="14">
    <source>
        <dbReference type="ARBA" id="ARBA00023180"/>
    </source>
</evidence>
<protein>
    <recommendedName>
        <fullName evidence="17">Receptor-like serine/threonine-protein kinase</fullName>
        <ecNumber evidence="17">2.7.11.1</ecNumber>
    </recommendedName>
</protein>
<dbReference type="SMART" id="SM00108">
    <property type="entry name" value="B_lectin"/>
    <property type="match status" value="3"/>
</dbReference>
<evidence type="ECO:0000313" key="22">
    <source>
        <dbReference type="Proteomes" id="UP000834106"/>
    </source>
</evidence>
<name>A0AAD1Z566_9LAMI</name>
<reference evidence="21" key="1">
    <citation type="submission" date="2023-05" db="EMBL/GenBank/DDBJ databases">
        <authorList>
            <person name="Huff M."/>
        </authorList>
    </citation>
    <scope>NUCLEOTIDE SEQUENCE</scope>
</reference>
<comment type="catalytic activity">
    <reaction evidence="16 17">
        <text>L-seryl-[protein] + ATP = O-phospho-L-seryl-[protein] + ADP + H(+)</text>
        <dbReference type="Rhea" id="RHEA:17989"/>
        <dbReference type="Rhea" id="RHEA-COMP:9863"/>
        <dbReference type="Rhea" id="RHEA-COMP:11604"/>
        <dbReference type="ChEBI" id="CHEBI:15378"/>
        <dbReference type="ChEBI" id="CHEBI:29999"/>
        <dbReference type="ChEBI" id="CHEBI:30616"/>
        <dbReference type="ChEBI" id="CHEBI:83421"/>
        <dbReference type="ChEBI" id="CHEBI:456216"/>
        <dbReference type="EC" id="2.7.11.1"/>
    </reaction>
</comment>
<dbReference type="EC" id="2.7.11.1" evidence="17"/>
<dbReference type="InterPro" id="IPR000719">
    <property type="entry name" value="Prot_kinase_dom"/>
</dbReference>
<comment type="similarity">
    <text evidence="17">Belongs to the protein kinase superfamily. Ser/Thr protein kinase family.</text>
</comment>
<keyword evidence="9 17" id="KW-0067">ATP-binding</keyword>
<evidence type="ECO:0000256" key="11">
    <source>
        <dbReference type="ARBA" id="ARBA00023136"/>
    </source>
</evidence>
<dbReference type="InterPro" id="IPR001480">
    <property type="entry name" value="Bulb-type_lectin_dom"/>
</dbReference>
<dbReference type="GO" id="GO:0005524">
    <property type="term" value="F:ATP binding"/>
    <property type="evidence" value="ECO:0007669"/>
    <property type="project" value="UniProtKB-KW"/>
</dbReference>
<evidence type="ECO:0000256" key="1">
    <source>
        <dbReference type="ARBA" id="ARBA00004167"/>
    </source>
</evidence>
<feature type="domain" description="Bulb-type lectin" evidence="20">
    <location>
        <begin position="591"/>
        <end position="710"/>
    </location>
</feature>
<evidence type="ECO:0000256" key="3">
    <source>
        <dbReference type="ARBA" id="ARBA00022536"/>
    </source>
</evidence>
<evidence type="ECO:0000256" key="4">
    <source>
        <dbReference type="ARBA" id="ARBA00022679"/>
    </source>
</evidence>
<dbReference type="EMBL" id="OU503041">
    <property type="protein sequence ID" value="CAI9763427.1"/>
    <property type="molecule type" value="Genomic_DNA"/>
</dbReference>
<evidence type="ECO:0000256" key="18">
    <source>
        <dbReference type="SAM" id="Phobius"/>
    </source>
</evidence>
<evidence type="ECO:0000256" key="19">
    <source>
        <dbReference type="SAM" id="SignalP"/>
    </source>
</evidence>
<dbReference type="CDD" id="cd00028">
    <property type="entry name" value="B_lectin"/>
    <property type="match status" value="1"/>
</dbReference>
<dbReference type="Proteomes" id="UP000834106">
    <property type="component" value="Chromosome 6"/>
</dbReference>
<proteinExistence type="inferred from homology"/>
<keyword evidence="10 18" id="KW-1133">Transmembrane helix</keyword>
<evidence type="ECO:0000256" key="10">
    <source>
        <dbReference type="ARBA" id="ARBA00022989"/>
    </source>
</evidence>
<evidence type="ECO:0000256" key="13">
    <source>
        <dbReference type="ARBA" id="ARBA00023170"/>
    </source>
</evidence>
<dbReference type="FunFam" id="2.90.10.10:FF:000026">
    <property type="entry name" value="Serine/threonine-protein kinase"/>
    <property type="match status" value="1"/>
</dbReference>
<evidence type="ECO:0000256" key="7">
    <source>
        <dbReference type="ARBA" id="ARBA00022741"/>
    </source>
</evidence>
<keyword evidence="4 17" id="KW-0808">Transferase</keyword>
<evidence type="ECO:0000313" key="21">
    <source>
        <dbReference type="EMBL" id="CAI9763427.1"/>
    </source>
</evidence>
<keyword evidence="14" id="KW-0325">Glycoprotein</keyword>
<dbReference type="CDD" id="cd00054">
    <property type="entry name" value="EGF_CA"/>
    <property type="match status" value="1"/>
</dbReference>
<comment type="catalytic activity">
    <reaction evidence="15 17">
        <text>L-threonyl-[protein] + ATP = O-phospho-L-threonyl-[protein] + ADP + H(+)</text>
        <dbReference type="Rhea" id="RHEA:46608"/>
        <dbReference type="Rhea" id="RHEA-COMP:11060"/>
        <dbReference type="Rhea" id="RHEA-COMP:11605"/>
        <dbReference type="ChEBI" id="CHEBI:15378"/>
        <dbReference type="ChEBI" id="CHEBI:30013"/>
        <dbReference type="ChEBI" id="CHEBI:30616"/>
        <dbReference type="ChEBI" id="CHEBI:61977"/>
        <dbReference type="ChEBI" id="CHEBI:456216"/>
        <dbReference type="EC" id="2.7.11.1"/>
    </reaction>
</comment>
<evidence type="ECO:0000256" key="9">
    <source>
        <dbReference type="ARBA" id="ARBA00022840"/>
    </source>
</evidence>
<feature type="domain" description="Bulb-type lectin" evidence="20">
    <location>
        <begin position="37"/>
        <end position="150"/>
    </location>
</feature>
<dbReference type="InterPro" id="IPR036426">
    <property type="entry name" value="Bulb-type_lectin_dom_sf"/>
</dbReference>
<evidence type="ECO:0000256" key="6">
    <source>
        <dbReference type="ARBA" id="ARBA00022729"/>
    </source>
</evidence>
<dbReference type="InterPro" id="IPR051343">
    <property type="entry name" value="G-type_lectin_kinases/EP1-like"/>
</dbReference>
<keyword evidence="12" id="KW-1015">Disulfide bond</keyword>
<feature type="chain" id="PRO_5042029293" description="Receptor-like serine/threonine-protein kinase" evidence="19">
    <location>
        <begin position="25"/>
        <end position="714"/>
    </location>
</feature>
<dbReference type="Gene3D" id="2.90.10.10">
    <property type="entry name" value="Bulb-type lectin domain"/>
    <property type="match status" value="3"/>
</dbReference>
<keyword evidence="5 18" id="KW-0812">Transmembrane</keyword>
<dbReference type="Gene3D" id="1.10.510.10">
    <property type="entry name" value="Transferase(Phosphotransferase) domain 1"/>
    <property type="match status" value="1"/>
</dbReference>
<keyword evidence="3" id="KW-0245">EGF-like domain</keyword>
<keyword evidence="22" id="KW-1185">Reference proteome</keyword>
<dbReference type="InterPro" id="IPR024171">
    <property type="entry name" value="SRK-like_kinase"/>
</dbReference>
<dbReference type="InterPro" id="IPR011009">
    <property type="entry name" value="Kinase-like_dom_sf"/>
</dbReference>
<evidence type="ECO:0000259" key="20">
    <source>
        <dbReference type="SMART" id="SM00108"/>
    </source>
</evidence>
<comment type="subcellular location">
    <subcellularLocation>
        <location evidence="1">Membrane</location>
        <topology evidence="1">Single-pass membrane protein</topology>
    </subcellularLocation>
</comment>
<dbReference type="Pfam" id="PF00069">
    <property type="entry name" value="Pkinase"/>
    <property type="match status" value="1"/>
</dbReference>
<dbReference type="GO" id="GO:0004674">
    <property type="term" value="F:protein serine/threonine kinase activity"/>
    <property type="evidence" value="ECO:0007669"/>
    <property type="project" value="UniProtKB-KW"/>
</dbReference>
<evidence type="ECO:0000256" key="16">
    <source>
        <dbReference type="ARBA" id="ARBA00048679"/>
    </source>
</evidence>
<evidence type="ECO:0000256" key="17">
    <source>
        <dbReference type="PIRNR" id="PIRNR000641"/>
    </source>
</evidence>
<accession>A0AAD1Z566</accession>
<dbReference type="FunFam" id="2.90.10.10:FF:000013">
    <property type="entry name" value="G-type lectin S-receptor-like serine/threonine-protein kinase LECRK1"/>
    <property type="match status" value="1"/>
</dbReference>
<keyword evidence="2 17" id="KW-0723">Serine/threonine-protein kinase</keyword>
<dbReference type="PIRSF" id="PIRSF000641">
    <property type="entry name" value="SRK"/>
    <property type="match status" value="1"/>
</dbReference>
<dbReference type="SUPFAM" id="SSF56112">
    <property type="entry name" value="Protein kinase-like (PK-like)"/>
    <property type="match status" value="1"/>
</dbReference>
<evidence type="ECO:0000256" key="15">
    <source>
        <dbReference type="ARBA" id="ARBA00047899"/>
    </source>
</evidence>
<evidence type="ECO:0000256" key="12">
    <source>
        <dbReference type="ARBA" id="ARBA00023157"/>
    </source>
</evidence>
<keyword evidence="11 18" id="KW-0472">Membrane</keyword>
<dbReference type="AlphaFoldDB" id="A0AAD1Z566"/>
<keyword evidence="6 19" id="KW-0732">Signal</keyword>
<evidence type="ECO:0000256" key="5">
    <source>
        <dbReference type="ARBA" id="ARBA00022692"/>
    </source>
</evidence>
<keyword evidence="13" id="KW-0675">Receptor</keyword>
<gene>
    <name evidence="21" type="ORF">FPE_LOCUS10857</name>
</gene>
<organism evidence="21 22">
    <name type="scientific">Fraxinus pennsylvanica</name>
    <dbReference type="NCBI Taxonomy" id="56036"/>
    <lineage>
        <taxon>Eukaryota</taxon>
        <taxon>Viridiplantae</taxon>
        <taxon>Streptophyta</taxon>
        <taxon>Embryophyta</taxon>
        <taxon>Tracheophyta</taxon>
        <taxon>Spermatophyta</taxon>
        <taxon>Magnoliopsida</taxon>
        <taxon>eudicotyledons</taxon>
        <taxon>Gunneridae</taxon>
        <taxon>Pentapetalae</taxon>
        <taxon>asterids</taxon>
        <taxon>lamiids</taxon>
        <taxon>Lamiales</taxon>
        <taxon>Oleaceae</taxon>
        <taxon>Oleeae</taxon>
        <taxon>Fraxinus</taxon>
    </lineage>
</organism>
<evidence type="ECO:0000256" key="2">
    <source>
        <dbReference type="ARBA" id="ARBA00022527"/>
    </source>
</evidence>
<sequence>MGSLFSMVAFPCFLLLSALMASSAQQQRNSNITLGSSLKPSTNSPWLSRSGLYAFGFYELNNSYAVGIFLAGIPEKTLVWTANRDDPFFPSTAVLQLKNDGRLILQQEDKADIDIVNPGPSVASASMLDSGNFVLYDSSQRIVWQSFDNPTDTLLPNQRLSAGKEIFSSASKENPARGIFRLKMQTDGNLVQYPVETPDTWQYAYYASGTNGRGDNVSLNLDNDGNLYLFNGSSVISNLTTGLYRTRTIYRMKIDVDGIFRLYYRSLDPQGNWTKQWSPTEDKCAPKGLCGLNGFCIMMDEDAECGCLPGFDHVNPGNWSSGCERNFPMEGCKAKDQNEGYEIRPLDNTVWEDNNYAVLKGMTKDDCVKACLEDCNCDAALFIQGGVCRKQRLPLIYGRRSQTSSDVALIKVSKPTPPSTQGVLGNSGKEIKKEIRLDILIISISLVALAALILAFAGIYVHKNRVGRYKKISKYGNVELIEDVGIRGTRGYVAPEWYRKLPVTVKADVYSFGIVLLEIICGRKSVDWSLPEDEAILEEWVYTCLQKGETSKLVGDEEVDKRKLDRMIKIGIWCIQDEPSLRPSMKKVLLMLEGTVDIPLSTSGLYAYGFSKKINGYSVGIFLAGIPEKTVIWTANRDNPTFHSNAVLILTKDGRLVSQQEGRGEENFVDPGKSIASATMLKNGNFMLYDSLRESSGRVLITRWTIFFRPTPCK</sequence>
<keyword evidence="7 17" id="KW-0547">Nucleotide-binding</keyword>